<dbReference type="PANTHER" id="PTHR37817">
    <property type="entry name" value="N-ACETYLTRANSFERASE EIS"/>
    <property type="match status" value="1"/>
</dbReference>
<dbReference type="AlphaFoldDB" id="A0A7L5AEL7"/>
<feature type="binding site" evidence="4">
    <location>
        <begin position="109"/>
        <end position="111"/>
    </location>
    <ligand>
        <name>acetyl-CoA</name>
        <dbReference type="ChEBI" id="CHEBI:57288"/>
    </ligand>
</feature>
<dbReference type="SUPFAM" id="SSF55729">
    <property type="entry name" value="Acyl-CoA N-acyltransferases (Nat)"/>
    <property type="match status" value="1"/>
</dbReference>
<accession>A0A7L5AEL7</accession>
<dbReference type="GO" id="GO:0034069">
    <property type="term" value="F:aminoglycoside N-acetyltransferase activity"/>
    <property type="evidence" value="ECO:0007669"/>
    <property type="project" value="TreeGrafter"/>
</dbReference>
<feature type="domain" description="N-acetyltransferase" evidence="5">
    <location>
        <begin position="22"/>
        <end position="175"/>
    </location>
</feature>
<evidence type="ECO:0000256" key="4">
    <source>
        <dbReference type="HAMAP-Rule" id="MF_01812"/>
    </source>
</evidence>
<evidence type="ECO:0000259" key="5">
    <source>
        <dbReference type="PROSITE" id="PS51186"/>
    </source>
</evidence>
<dbReference type="GO" id="GO:0030649">
    <property type="term" value="P:aminoglycoside antibiotic catabolic process"/>
    <property type="evidence" value="ECO:0007669"/>
    <property type="project" value="TreeGrafter"/>
</dbReference>
<dbReference type="Pfam" id="PF13530">
    <property type="entry name" value="SCP2_2"/>
    <property type="match status" value="1"/>
</dbReference>
<dbReference type="HAMAP" id="MF_01812">
    <property type="entry name" value="Eis"/>
    <property type="match status" value="1"/>
</dbReference>
<evidence type="ECO:0000256" key="3">
    <source>
        <dbReference type="ARBA" id="ARBA00023315"/>
    </source>
</evidence>
<gene>
    <name evidence="6" type="ORF">BHD05_03470</name>
</gene>
<protein>
    <recommendedName>
        <fullName evidence="5">N-acetyltransferase domain-containing protein</fullName>
    </recommendedName>
</protein>
<dbReference type="PANTHER" id="PTHR37817:SF1">
    <property type="entry name" value="N-ACETYLTRANSFERASE EIS"/>
    <property type="match status" value="1"/>
</dbReference>
<dbReference type="EMBL" id="CP017146">
    <property type="protein sequence ID" value="QHO68838.1"/>
    <property type="molecule type" value="Genomic_DNA"/>
</dbReference>
<dbReference type="PROSITE" id="PS51186">
    <property type="entry name" value="GNAT"/>
    <property type="match status" value="1"/>
</dbReference>
<comment type="subunit">
    <text evidence="4">Homohexamer; trimer of dimers.</text>
</comment>
<feature type="active site" description="Proton donor" evidence="4">
    <location>
        <position position="150"/>
    </location>
</feature>
<dbReference type="CDD" id="cd04301">
    <property type="entry name" value="NAT_SF"/>
    <property type="match status" value="1"/>
</dbReference>
<evidence type="ECO:0000313" key="7">
    <source>
        <dbReference type="Proteomes" id="UP000464507"/>
    </source>
</evidence>
<dbReference type="Proteomes" id="UP000464507">
    <property type="component" value="Chromosome"/>
</dbReference>
<name>A0A7L5AEL7_9MICO</name>
<dbReference type="InterPro" id="IPR041380">
    <property type="entry name" value="Acetyltransf_17"/>
</dbReference>
<dbReference type="Gene3D" id="3.30.1050.10">
    <property type="entry name" value="SCP2 sterol-binding domain"/>
    <property type="match status" value="1"/>
</dbReference>
<feature type="active site" description="Proton acceptor; via carboxylate" evidence="4">
    <location>
        <position position="439"/>
    </location>
</feature>
<proteinExistence type="inferred from homology"/>
<dbReference type="InterPro" id="IPR025559">
    <property type="entry name" value="Eis_dom"/>
</dbReference>
<evidence type="ECO:0000256" key="2">
    <source>
        <dbReference type="ARBA" id="ARBA00022679"/>
    </source>
</evidence>
<keyword evidence="7" id="KW-1185">Reference proteome</keyword>
<comment type="similarity">
    <text evidence="1 4">Belongs to the acetyltransferase Eis family.</text>
</comment>
<dbReference type="NCBIfam" id="NF002367">
    <property type="entry name" value="PRK01346.1-4"/>
    <property type="match status" value="1"/>
</dbReference>
<keyword evidence="3 4" id="KW-0012">Acyltransferase</keyword>
<dbReference type="OrthoDB" id="8399956at2"/>
<dbReference type="RefSeq" id="WP_161885199.1">
    <property type="nucleotide sequence ID" value="NZ_CP017146.1"/>
</dbReference>
<dbReference type="InterPro" id="IPR051554">
    <property type="entry name" value="Acetyltransferase_Eis"/>
</dbReference>
<dbReference type="Pfam" id="PF13527">
    <property type="entry name" value="Acetyltransf_9"/>
    <property type="match status" value="1"/>
</dbReference>
<feature type="binding site" evidence="4">
    <location>
        <begin position="145"/>
        <end position="146"/>
    </location>
    <ligand>
        <name>acetyl-CoA</name>
        <dbReference type="ChEBI" id="CHEBI:57288"/>
    </ligand>
</feature>
<keyword evidence="2 4" id="KW-0808">Transferase</keyword>
<reference evidence="6 7" key="1">
    <citation type="submission" date="2016-09" db="EMBL/GenBank/DDBJ databases">
        <title>Complete genome sequence of microbes from the polar regions.</title>
        <authorList>
            <person name="Liao L."/>
            <person name="Chen B."/>
        </authorList>
    </citation>
    <scope>NUCLEOTIDE SEQUENCE [LARGE SCALE GENOMIC DNA]</scope>
    <source>
        <strain evidence="6 7">ZS314</strain>
    </source>
</reference>
<sequence>MTEYLSLPIDDESAERMRAGGLRLALVDTGDADAFGQWLEADARGFHQSRLSPELLAAQLRGLTDRRTSAVYDDSAADPSSPVSTVSSWPARLTLPGGSDSSAWAISAVTVASTHRRRGIASAMLTAELRTAQRLGIAVAILTVSEATIYGRFGFGPAVFAADWKINTRAAKWAGPMASGRIHMVPLEQARQDGEAIVERIRLNGPGEIDVRGHLWNRLFGLAGDPDRKKTLRAVRYDDADGVPQGFAIYSFAQPSEDFSAQTLNVEYLATATDDAYSGLWRYLLEIDLVSTVTAPLRRVDEPMVWQLSDFRSAKKDDEQDHLWTRVLDVKGALEARRYRAPGRIALEVSDPLGFAGGRFLLDVAADGTAVVSPLEGEVPDDAAAVALGIAELGALYLGGVSAVVLERAGRITELRPGSADAVDGAFRSAVAPWLSIWF</sequence>
<organism evidence="6 7">
    <name type="scientific">Marisediminicola antarctica</name>
    <dbReference type="NCBI Taxonomy" id="674079"/>
    <lineage>
        <taxon>Bacteria</taxon>
        <taxon>Bacillati</taxon>
        <taxon>Actinomycetota</taxon>
        <taxon>Actinomycetes</taxon>
        <taxon>Micrococcales</taxon>
        <taxon>Microbacteriaceae</taxon>
        <taxon>Marisediminicola</taxon>
    </lineage>
</organism>
<dbReference type="SUPFAM" id="SSF55718">
    <property type="entry name" value="SCP-like"/>
    <property type="match status" value="1"/>
</dbReference>
<dbReference type="InterPro" id="IPR016181">
    <property type="entry name" value="Acyl_CoA_acyltransferase"/>
</dbReference>
<feature type="binding site" evidence="4">
    <location>
        <begin position="117"/>
        <end position="122"/>
    </location>
    <ligand>
        <name>acetyl-CoA</name>
        <dbReference type="ChEBI" id="CHEBI:57288"/>
    </ligand>
</feature>
<dbReference type="InterPro" id="IPR000182">
    <property type="entry name" value="GNAT_dom"/>
</dbReference>
<dbReference type="Pfam" id="PF17668">
    <property type="entry name" value="Acetyltransf_17"/>
    <property type="match status" value="1"/>
</dbReference>
<dbReference type="Gene3D" id="3.40.630.30">
    <property type="match status" value="2"/>
</dbReference>
<dbReference type="InterPro" id="IPR022902">
    <property type="entry name" value="NAcTrfase_Eis"/>
</dbReference>
<evidence type="ECO:0000256" key="1">
    <source>
        <dbReference type="ARBA" id="ARBA00009213"/>
    </source>
</evidence>
<dbReference type="InterPro" id="IPR036527">
    <property type="entry name" value="SCP2_sterol-bd_dom_sf"/>
</dbReference>
<dbReference type="KEGG" id="mant:BHD05_03470"/>
<evidence type="ECO:0000313" key="6">
    <source>
        <dbReference type="EMBL" id="QHO68838.1"/>
    </source>
</evidence>